<feature type="transmembrane region" description="Helical" evidence="6">
    <location>
        <begin position="149"/>
        <end position="175"/>
    </location>
</feature>
<keyword evidence="3 6" id="KW-0812">Transmembrane</keyword>
<dbReference type="Pfam" id="PF01810">
    <property type="entry name" value="LysE"/>
    <property type="match status" value="1"/>
</dbReference>
<proteinExistence type="predicted"/>
<keyword evidence="4 6" id="KW-1133">Transmembrane helix</keyword>
<dbReference type="PANTHER" id="PTHR30086:SF20">
    <property type="entry name" value="ARGININE EXPORTER PROTEIN ARGO-RELATED"/>
    <property type="match status" value="1"/>
</dbReference>
<dbReference type="RefSeq" id="WP_086056160.1">
    <property type="nucleotide sequence ID" value="NZ_CP021109.1"/>
</dbReference>
<name>A0A1W6YWB2_9BORD</name>
<accession>A0A1W6YWB2</accession>
<protein>
    <submittedName>
        <fullName evidence="7">Amino acid transporter</fullName>
    </submittedName>
</protein>
<dbReference type="GO" id="GO:0005886">
    <property type="term" value="C:plasma membrane"/>
    <property type="evidence" value="ECO:0007669"/>
    <property type="project" value="UniProtKB-SubCell"/>
</dbReference>
<dbReference type="AlphaFoldDB" id="A0A1W6YWB2"/>
<feature type="transmembrane region" description="Helical" evidence="6">
    <location>
        <begin position="41"/>
        <end position="64"/>
    </location>
</feature>
<dbReference type="Proteomes" id="UP000194139">
    <property type="component" value="Chromosome"/>
</dbReference>
<evidence type="ECO:0000256" key="5">
    <source>
        <dbReference type="ARBA" id="ARBA00023136"/>
    </source>
</evidence>
<sequence length="208" mass="21707">MLDGIHLPLILGAALIAAGSPGPATLAIASTSMTSGRRFGLALASGITSGSVVWSVAAAFGLSAAMLANVWIFETLRYVGAAYLLYLGAKSIRSALRPKGIAIAQARYVSWRQAYVKGLVLHLTNPKAILFFGSLYAVGVPAHTPPESLAVIVLAIAAQSLLLFHGYALLFSSAAMTRGYLRLRRPLEALFAAAFVAAGVKVLLSRAP</sequence>
<comment type="subcellular location">
    <subcellularLocation>
        <location evidence="1">Cell membrane</location>
        <topology evidence="1">Multi-pass membrane protein</topology>
    </subcellularLocation>
</comment>
<feature type="transmembrane region" description="Helical" evidence="6">
    <location>
        <begin position="70"/>
        <end position="89"/>
    </location>
</feature>
<dbReference type="OrthoDB" id="9804822at2"/>
<evidence type="ECO:0000313" key="7">
    <source>
        <dbReference type="EMBL" id="ARP85402.1"/>
    </source>
</evidence>
<reference evidence="7 8" key="1">
    <citation type="submission" date="2017-05" db="EMBL/GenBank/DDBJ databases">
        <title>Complete and WGS of Bordetella genogroups.</title>
        <authorList>
            <person name="Spilker T."/>
            <person name="LiPuma J."/>
        </authorList>
    </citation>
    <scope>NUCLEOTIDE SEQUENCE [LARGE SCALE GENOMIC DNA]</scope>
    <source>
        <strain evidence="7 8">AU17164</strain>
    </source>
</reference>
<keyword evidence="8" id="KW-1185">Reference proteome</keyword>
<dbReference type="GO" id="GO:0015171">
    <property type="term" value="F:amino acid transmembrane transporter activity"/>
    <property type="evidence" value="ECO:0007669"/>
    <property type="project" value="TreeGrafter"/>
</dbReference>
<dbReference type="EMBL" id="CP021109">
    <property type="protein sequence ID" value="ARP85402.1"/>
    <property type="molecule type" value="Genomic_DNA"/>
</dbReference>
<evidence type="ECO:0000256" key="3">
    <source>
        <dbReference type="ARBA" id="ARBA00022692"/>
    </source>
</evidence>
<evidence type="ECO:0000256" key="6">
    <source>
        <dbReference type="SAM" id="Phobius"/>
    </source>
</evidence>
<gene>
    <name evidence="7" type="ORF">CAL13_03590</name>
</gene>
<keyword evidence="5 6" id="KW-0472">Membrane</keyword>
<dbReference type="InterPro" id="IPR001123">
    <property type="entry name" value="LeuE-type"/>
</dbReference>
<evidence type="ECO:0000313" key="8">
    <source>
        <dbReference type="Proteomes" id="UP000194139"/>
    </source>
</evidence>
<evidence type="ECO:0000256" key="1">
    <source>
        <dbReference type="ARBA" id="ARBA00004651"/>
    </source>
</evidence>
<organism evidence="7 8">
    <name type="scientific">Bordetella genomosp. 9</name>
    <dbReference type="NCBI Taxonomy" id="1416803"/>
    <lineage>
        <taxon>Bacteria</taxon>
        <taxon>Pseudomonadati</taxon>
        <taxon>Pseudomonadota</taxon>
        <taxon>Betaproteobacteria</taxon>
        <taxon>Burkholderiales</taxon>
        <taxon>Alcaligenaceae</taxon>
        <taxon>Bordetella</taxon>
    </lineage>
</organism>
<feature type="transmembrane region" description="Helical" evidence="6">
    <location>
        <begin position="114"/>
        <end position="137"/>
    </location>
</feature>
<dbReference type="PANTHER" id="PTHR30086">
    <property type="entry name" value="ARGININE EXPORTER PROTEIN ARGO"/>
    <property type="match status" value="1"/>
</dbReference>
<evidence type="ECO:0000256" key="2">
    <source>
        <dbReference type="ARBA" id="ARBA00022475"/>
    </source>
</evidence>
<evidence type="ECO:0000256" key="4">
    <source>
        <dbReference type="ARBA" id="ARBA00022989"/>
    </source>
</evidence>
<feature type="transmembrane region" description="Helical" evidence="6">
    <location>
        <begin position="6"/>
        <end position="29"/>
    </location>
</feature>
<keyword evidence="2" id="KW-1003">Cell membrane</keyword>